<proteinExistence type="predicted"/>
<dbReference type="EMBL" id="JYDQ01003939">
    <property type="protein sequence ID" value="KRY02344.1"/>
    <property type="molecule type" value="Genomic_DNA"/>
</dbReference>
<reference evidence="1 2" key="1">
    <citation type="submission" date="2015-01" db="EMBL/GenBank/DDBJ databases">
        <title>Evolution of Trichinella species and genotypes.</title>
        <authorList>
            <person name="Korhonen P.K."/>
            <person name="Edoardo P."/>
            <person name="Giuseppe L.R."/>
            <person name="Gasser R.B."/>
        </authorList>
    </citation>
    <scope>NUCLEOTIDE SEQUENCE [LARGE SCALE GENOMIC DNA]</scope>
    <source>
        <strain evidence="1">ISS2496</strain>
    </source>
</reference>
<protein>
    <submittedName>
        <fullName evidence="1">Uncharacterized protein</fullName>
    </submittedName>
</protein>
<evidence type="ECO:0000313" key="2">
    <source>
        <dbReference type="Proteomes" id="UP000054783"/>
    </source>
</evidence>
<accession>A0A0V0YQC6</accession>
<dbReference type="AlphaFoldDB" id="A0A0V0YQC6"/>
<organism evidence="1 2">
    <name type="scientific">Trichinella patagoniensis</name>
    <dbReference type="NCBI Taxonomy" id="990121"/>
    <lineage>
        <taxon>Eukaryota</taxon>
        <taxon>Metazoa</taxon>
        <taxon>Ecdysozoa</taxon>
        <taxon>Nematoda</taxon>
        <taxon>Enoplea</taxon>
        <taxon>Dorylaimia</taxon>
        <taxon>Trichinellida</taxon>
        <taxon>Trichinellidae</taxon>
        <taxon>Trichinella</taxon>
    </lineage>
</organism>
<gene>
    <name evidence="1" type="ORF">T12_4153</name>
</gene>
<comment type="caution">
    <text evidence="1">The sequence shown here is derived from an EMBL/GenBank/DDBJ whole genome shotgun (WGS) entry which is preliminary data.</text>
</comment>
<evidence type="ECO:0000313" key="1">
    <source>
        <dbReference type="EMBL" id="KRY02344.1"/>
    </source>
</evidence>
<keyword evidence="2" id="KW-1185">Reference proteome</keyword>
<name>A0A0V0YQC6_9BILA</name>
<sequence length="49" mass="5727">MERWLCDNIIPYSNRRTADITGTSSVVTLRTFLTRLVPLRTFQTRDVLV</sequence>
<dbReference type="Proteomes" id="UP000054783">
    <property type="component" value="Unassembled WGS sequence"/>
</dbReference>